<keyword evidence="1" id="KW-0812">Transmembrane</keyword>
<feature type="transmembrane region" description="Helical" evidence="1">
    <location>
        <begin position="7"/>
        <end position="24"/>
    </location>
</feature>
<gene>
    <name evidence="2" type="ORF">OCBIM_22001136mg</name>
</gene>
<organism evidence="2">
    <name type="scientific">Octopus bimaculoides</name>
    <name type="common">California two-spotted octopus</name>
    <dbReference type="NCBI Taxonomy" id="37653"/>
    <lineage>
        <taxon>Eukaryota</taxon>
        <taxon>Metazoa</taxon>
        <taxon>Spiralia</taxon>
        <taxon>Lophotrochozoa</taxon>
        <taxon>Mollusca</taxon>
        <taxon>Cephalopoda</taxon>
        <taxon>Coleoidea</taxon>
        <taxon>Octopodiformes</taxon>
        <taxon>Octopoda</taxon>
        <taxon>Incirrata</taxon>
        <taxon>Octopodidae</taxon>
        <taxon>Octopus</taxon>
    </lineage>
</organism>
<reference evidence="2" key="1">
    <citation type="submission" date="2015-07" db="EMBL/GenBank/DDBJ databases">
        <title>MeaNS - Measles Nucleotide Surveillance Program.</title>
        <authorList>
            <person name="Tran T."/>
            <person name="Druce J."/>
        </authorList>
    </citation>
    <scope>NUCLEOTIDE SEQUENCE</scope>
    <source>
        <strain evidence="2">UCB-OBI-ISO-001</strain>
        <tissue evidence="2">Gonad</tissue>
    </source>
</reference>
<feature type="transmembrane region" description="Helical" evidence="1">
    <location>
        <begin position="30"/>
        <end position="48"/>
    </location>
</feature>
<keyword evidence="1" id="KW-1133">Transmembrane helix</keyword>
<evidence type="ECO:0000313" key="2">
    <source>
        <dbReference type="EMBL" id="KOF71380.1"/>
    </source>
</evidence>
<evidence type="ECO:0000256" key="1">
    <source>
        <dbReference type="SAM" id="Phobius"/>
    </source>
</evidence>
<name>A0A0L8G461_OCTBM</name>
<sequence length="51" mass="5465">MVTWANIVAVITIIIIIIIIRHVIIHGDVISYTVSGGSGNIGVMLIIINHS</sequence>
<accession>A0A0L8G461</accession>
<proteinExistence type="predicted"/>
<protein>
    <submittedName>
        <fullName evidence="2">Uncharacterized protein</fullName>
    </submittedName>
</protein>
<dbReference type="AlphaFoldDB" id="A0A0L8G461"/>
<keyword evidence="1" id="KW-0472">Membrane</keyword>
<dbReference type="EMBL" id="KQ424203">
    <property type="protein sequence ID" value="KOF71380.1"/>
    <property type="molecule type" value="Genomic_DNA"/>
</dbReference>